<accession>A0A6M3IIE4</accession>
<name>A0A6M3IIE4_9ZZZZ</name>
<sequence>MNGVGSIKSRGCVFIVMKRQRLGALCANDMQSCITCGSDATLLDMHVCWYVLQYYVKGTQTKIGVLDVVLH</sequence>
<gene>
    <name evidence="1" type="ORF">MM415B01682_0016</name>
</gene>
<dbReference type="AlphaFoldDB" id="A0A6M3IIE4"/>
<protein>
    <submittedName>
        <fullName evidence="1">Uncharacterized protein</fullName>
    </submittedName>
</protein>
<reference evidence="1" key="1">
    <citation type="submission" date="2020-03" db="EMBL/GenBank/DDBJ databases">
        <title>The deep terrestrial virosphere.</title>
        <authorList>
            <person name="Holmfeldt K."/>
            <person name="Nilsson E."/>
            <person name="Simone D."/>
            <person name="Lopez-Fernandez M."/>
            <person name="Wu X."/>
            <person name="de Brujin I."/>
            <person name="Lundin D."/>
            <person name="Andersson A."/>
            <person name="Bertilsson S."/>
            <person name="Dopson M."/>
        </authorList>
    </citation>
    <scope>NUCLEOTIDE SEQUENCE</scope>
    <source>
        <strain evidence="1">MM415B01682</strain>
    </source>
</reference>
<proteinExistence type="predicted"/>
<dbReference type="EMBL" id="MT141261">
    <property type="protein sequence ID" value="QJA57229.1"/>
    <property type="molecule type" value="Genomic_DNA"/>
</dbReference>
<organism evidence="1">
    <name type="scientific">viral metagenome</name>
    <dbReference type="NCBI Taxonomy" id="1070528"/>
    <lineage>
        <taxon>unclassified sequences</taxon>
        <taxon>metagenomes</taxon>
        <taxon>organismal metagenomes</taxon>
    </lineage>
</organism>
<evidence type="ECO:0000313" key="1">
    <source>
        <dbReference type="EMBL" id="QJA57229.1"/>
    </source>
</evidence>